<sequence>MDRPLGVDIRYTSEQTLKVSDDIELYYELQGDEGPHITLVNNFFIIAPIWRNYTARLATRNRVLTYDLRNQGASSLKADLDWDDHVSDLLALLDGLGVEKTYLVGTSTSAFICRDFAVRYPERVSGLIMVGPSCTPSDGLKRRATERACINSLANGGTTALWDHLYSVVFAEDAMREMGAAGYLGLREAFTAVHPAEPMLANLKAALQAADGPELLSRIKVPTLLLLGDQDPLWEEDNAAEAGRLIEDSATVWLRGVGHLPYMEDGDGFQAAIQDFLDGLARRDAEVAPQSGATTASRAGAEDGTDPVVAKLCELLRVVVADRTDLPGKGLADTPLSAIGLESWAFTQLLGHIEETFGIEWDMDVPTEVFDSLATIADHLHKHHDAAVTAAVSKGENQ</sequence>
<dbReference type="Gene3D" id="3.40.50.1820">
    <property type="entry name" value="alpha/beta hydrolase"/>
    <property type="match status" value="1"/>
</dbReference>
<accession>A0ABP6NKA7</accession>
<protein>
    <submittedName>
        <fullName evidence="3">Uncharacterized protein</fullName>
    </submittedName>
</protein>
<comment type="caution">
    <text evidence="3">The sequence shown here is derived from an EMBL/GenBank/DDBJ whole genome shotgun (WGS) entry which is preliminary data.</text>
</comment>
<dbReference type="Pfam" id="PF00550">
    <property type="entry name" value="PP-binding"/>
    <property type="match status" value="1"/>
</dbReference>
<dbReference type="PRINTS" id="PR00111">
    <property type="entry name" value="ABHYDROLASE"/>
</dbReference>
<dbReference type="InterPro" id="IPR000073">
    <property type="entry name" value="AB_hydrolase_1"/>
</dbReference>
<dbReference type="SUPFAM" id="SSF53474">
    <property type="entry name" value="alpha/beta-Hydrolases"/>
    <property type="match status" value="1"/>
</dbReference>
<dbReference type="InterPro" id="IPR009081">
    <property type="entry name" value="PP-bd_ACP"/>
</dbReference>
<proteinExistence type="predicted"/>
<dbReference type="InterPro" id="IPR036736">
    <property type="entry name" value="ACP-like_sf"/>
</dbReference>
<dbReference type="SUPFAM" id="SSF47336">
    <property type="entry name" value="ACP-like"/>
    <property type="match status" value="1"/>
</dbReference>
<dbReference type="PANTHER" id="PTHR43433">
    <property type="entry name" value="HYDROLASE, ALPHA/BETA FOLD FAMILY PROTEIN"/>
    <property type="match status" value="1"/>
</dbReference>
<evidence type="ECO:0000259" key="2">
    <source>
        <dbReference type="Pfam" id="PF12697"/>
    </source>
</evidence>
<name>A0ABP6NKA7_9ACTN</name>
<evidence type="ECO:0000259" key="1">
    <source>
        <dbReference type="Pfam" id="PF00550"/>
    </source>
</evidence>
<gene>
    <name evidence="3" type="ORF">GCM10010521_43480</name>
</gene>
<evidence type="ECO:0000313" key="3">
    <source>
        <dbReference type="EMBL" id="GAA3151146.1"/>
    </source>
</evidence>
<dbReference type="PANTHER" id="PTHR43433:SF5">
    <property type="entry name" value="AB HYDROLASE-1 DOMAIN-CONTAINING PROTEIN"/>
    <property type="match status" value="1"/>
</dbReference>
<dbReference type="InterPro" id="IPR050471">
    <property type="entry name" value="AB_hydrolase"/>
</dbReference>
<feature type="domain" description="Carrier" evidence="1">
    <location>
        <begin position="315"/>
        <end position="380"/>
    </location>
</feature>
<dbReference type="EMBL" id="BAAAVM010000061">
    <property type="protein sequence ID" value="GAA3151146.1"/>
    <property type="molecule type" value="Genomic_DNA"/>
</dbReference>
<dbReference type="Pfam" id="PF12697">
    <property type="entry name" value="Abhydrolase_6"/>
    <property type="match status" value="1"/>
</dbReference>
<dbReference type="Proteomes" id="UP001500893">
    <property type="component" value="Unassembled WGS sequence"/>
</dbReference>
<evidence type="ECO:0000313" key="4">
    <source>
        <dbReference type="Proteomes" id="UP001500893"/>
    </source>
</evidence>
<keyword evidence="4" id="KW-1185">Reference proteome</keyword>
<dbReference type="InterPro" id="IPR029058">
    <property type="entry name" value="AB_hydrolase_fold"/>
</dbReference>
<feature type="domain" description="AB hydrolase-1" evidence="2">
    <location>
        <begin position="49"/>
        <end position="269"/>
    </location>
</feature>
<reference evidence="4" key="1">
    <citation type="journal article" date="2019" name="Int. J. Syst. Evol. Microbiol.">
        <title>The Global Catalogue of Microorganisms (GCM) 10K type strain sequencing project: providing services to taxonomists for standard genome sequencing and annotation.</title>
        <authorList>
            <consortium name="The Broad Institute Genomics Platform"/>
            <consortium name="The Broad Institute Genome Sequencing Center for Infectious Disease"/>
            <person name="Wu L."/>
            <person name="Ma J."/>
        </authorList>
    </citation>
    <scope>NUCLEOTIDE SEQUENCE [LARGE SCALE GENOMIC DNA]</scope>
    <source>
        <strain evidence="4">JCM 11574</strain>
    </source>
</reference>
<dbReference type="RefSeq" id="WP_345054533.1">
    <property type="nucleotide sequence ID" value="NZ_BAAAVM010000061.1"/>
</dbReference>
<organism evidence="3 4">
    <name type="scientific">Streptomyces rameus</name>
    <dbReference type="NCBI Taxonomy" id="68261"/>
    <lineage>
        <taxon>Bacteria</taxon>
        <taxon>Bacillati</taxon>
        <taxon>Actinomycetota</taxon>
        <taxon>Actinomycetes</taxon>
        <taxon>Kitasatosporales</taxon>
        <taxon>Streptomycetaceae</taxon>
        <taxon>Streptomyces</taxon>
    </lineage>
</organism>
<dbReference type="Gene3D" id="1.10.1200.10">
    <property type="entry name" value="ACP-like"/>
    <property type="match status" value="1"/>
</dbReference>